<evidence type="ECO:0000313" key="4">
    <source>
        <dbReference type="Proteomes" id="UP000728032"/>
    </source>
</evidence>
<dbReference type="AlphaFoldDB" id="A0A7R9MNM3"/>
<reference evidence="3" key="1">
    <citation type="submission" date="2020-11" db="EMBL/GenBank/DDBJ databases">
        <authorList>
            <person name="Tran Van P."/>
        </authorList>
    </citation>
    <scope>NUCLEOTIDE SEQUENCE</scope>
</reference>
<dbReference type="Proteomes" id="UP000728032">
    <property type="component" value="Unassembled WGS sequence"/>
</dbReference>
<sequence>MLKITMTMMLIGFIVLSECQPGNGCGDGSDGSRDGGRRGGRFGGDVEVMDRELEGLAVDVLMGVNNQELAVKVEVEFL</sequence>
<name>A0A7R9MNM3_9ACAR</name>
<gene>
    <name evidence="3" type="ORF">ONB1V03_LOCUS20225</name>
</gene>
<feature type="signal peptide" evidence="2">
    <location>
        <begin position="1"/>
        <end position="24"/>
    </location>
</feature>
<feature type="chain" id="PRO_5036211561" evidence="2">
    <location>
        <begin position="25"/>
        <end position="78"/>
    </location>
</feature>
<dbReference type="EMBL" id="CAJPVJ010033799">
    <property type="protein sequence ID" value="CAG2180804.1"/>
    <property type="molecule type" value="Genomic_DNA"/>
</dbReference>
<evidence type="ECO:0000256" key="1">
    <source>
        <dbReference type="SAM" id="MobiDB-lite"/>
    </source>
</evidence>
<evidence type="ECO:0000256" key="2">
    <source>
        <dbReference type="SAM" id="SignalP"/>
    </source>
</evidence>
<accession>A0A7R9MNM3</accession>
<proteinExistence type="predicted"/>
<keyword evidence="2" id="KW-0732">Signal</keyword>
<organism evidence="3">
    <name type="scientific">Oppiella nova</name>
    <dbReference type="NCBI Taxonomy" id="334625"/>
    <lineage>
        <taxon>Eukaryota</taxon>
        <taxon>Metazoa</taxon>
        <taxon>Ecdysozoa</taxon>
        <taxon>Arthropoda</taxon>
        <taxon>Chelicerata</taxon>
        <taxon>Arachnida</taxon>
        <taxon>Acari</taxon>
        <taxon>Acariformes</taxon>
        <taxon>Sarcoptiformes</taxon>
        <taxon>Oribatida</taxon>
        <taxon>Brachypylina</taxon>
        <taxon>Oppioidea</taxon>
        <taxon>Oppiidae</taxon>
        <taxon>Oppiella</taxon>
    </lineage>
</organism>
<keyword evidence="4" id="KW-1185">Reference proteome</keyword>
<evidence type="ECO:0000313" key="3">
    <source>
        <dbReference type="EMBL" id="CAD7663667.1"/>
    </source>
</evidence>
<dbReference type="EMBL" id="OC948624">
    <property type="protein sequence ID" value="CAD7663667.1"/>
    <property type="molecule type" value="Genomic_DNA"/>
</dbReference>
<feature type="region of interest" description="Disordered" evidence="1">
    <location>
        <begin position="24"/>
        <end position="43"/>
    </location>
</feature>
<protein>
    <submittedName>
        <fullName evidence="3">Uncharacterized protein</fullName>
    </submittedName>
</protein>